<evidence type="ECO:0000256" key="2">
    <source>
        <dbReference type="ARBA" id="ARBA00022912"/>
    </source>
</evidence>
<evidence type="ECO:0000256" key="3">
    <source>
        <dbReference type="SAM" id="MobiDB-lite"/>
    </source>
</evidence>
<dbReference type="GO" id="GO:0033260">
    <property type="term" value="P:nuclear DNA replication"/>
    <property type="evidence" value="ECO:0007669"/>
    <property type="project" value="InterPro"/>
</dbReference>
<dbReference type="InterPro" id="IPR029021">
    <property type="entry name" value="Prot-tyrosine_phosphatase-like"/>
</dbReference>
<reference evidence="7" key="1">
    <citation type="submission" date="2016-03" db="EMBL/GenBank/DDBJ databases">
        <authorList>
            <person name="Devillers Hugo."/>
        </authorList>
    </citation>
    <scope>NUCLEOTIDE SEQUENCE [LARGE SCALE GENOMIC DNA]</scope>
</reference>
<proteinExistence type="predicted"/>
<dbReference type="InterPro" id="IPR003595">
    <property type="entry name" value="Tyr_Pase_cat"/>
</dbReference>
<evidence type="ECO:0000259" key="4">
    <source>
        <dbReference type="PROSITE" id="PS50054"/>
    </source>
</evidence>
<dbReference type="PANTHER" id="PTHR47550">
    <property type="entry name" value="DUAL SPECIFICITY PROTEIN PHOSPHATASE PPS1"/>
    <property type="match status" value="1"/>
</dbReference>
<evidence type="ECO:0000313" key="7">
    <source>
        <dbReference type="Proteomes" id="UP000189911"/>
    </source>
</evidence>
<dbReference type="Pfam" id="PF00782">
    <property type="entry name" value="DSPc"/>
    <property type="match status" value="1"/>
</dbReference>
<dbReference type="PROSITE" id="PS50054">
    <property type="entry name" value="TYR_PHOSPHATASE_DUAL"/>
    <property type="match status" value="1"/>
</dbReference>
<dbReference type="PROSITE" id="PS00383">
    <property type="entry name" value="TYR_PHOSPHATASE_1"/>
    <property type="match status" value="1"/>
</dbReference>
<dbReference type="AlphaFoldDB" id="A0A1G4KKU7"/>
<name>A0A1G4KKU7_9SACH</name>
<dbReference type="InterPro" id="IPR047949">
    <property type="entry name" value="PPS1_DSP"/>
</dbReference>
<keyword evidence="1" id="KW-0378">Hydrolase</keyword>
<evidence type="ECO:0000256" key="1">
    <source>
        <dbReference type="ARBA" id="ARBA00022801"/>
    </source>
</evidence>
<sequence length="792" mass="90170">MRLFVPAETQGPEQNSQKRHKSTADQGSGHSAKMAPYEEQQLCSEHINLVSRTCMSTLFAEHAHQKLPYCDDVFPWLHGLSGSREVPRACHWMAVIRSQPLSRGMIENSGLLRSSLDPHEFLMPWDYKKHCIESILSDVRNNLGLNSEEHELLTRACKLYKLMPFLVTDATAQGIYGAGAAKNRVCTSSSYSQPPQGWKQPGMFRRFDLQVAKFIEMSQRCVIYCLSESRHWRSCHCQELAVLLYAARKSLDPSENFQISILDTTDIDPIWWGTPPMKLTALQKDRFSQLASDFDIASFSNWDRDLFYRERLEISRMSSATCVSSESSTWCGNSTDFEIYRLNKGLSAQENDKVVHSMEKVHQEVDTVVTLPNLSRKAQSSPPIDNLLFSFPQPSKTWELFIHCTESSTLPELSTIVRLLERIKKDATIPHTVLSFPISGSIGLGNLNLASIKVILNTCLLIYSTGKCTNFGSLIYCSDGYTEVSFILVAFLIFAWDLPLDEVLFRLHKDCQRPFFLFPIDLQVLGHLQVLLREESPKRKEHDTTCLDVDPDLFSKMFFTKFRDSYHLAQLKGPLPSKILPHLYLGSLEHAQNPKLLQKLEIKNIVSVGETMPWLLAAMSRRRSLTVSEADTRGVTRPFISTVVSSSQITRVRASSLVGGKEGPNVVEENGFRVLHITDLDDNGEDRLLSQLDDILAFIDECYNRGEKVLVHCMVGVSRSATVCIAECMRRLNCDVLRAYLYVRVRRLNIIIQPNLMFVYELCKWQEAQGKPLTVDWHIICRAISELNRMYF</sequence>
<dbReference type="InterPro" id="IPR020422">
    <property type="entry name" value="TYR_PHOSPHATASE_DUAL_dom"/>
</dbReference>
<dbReference type="GO" id="GO:0008138">
    <property type="term" value="F:protein tyrosine/serine/threonine phosphatase activity"/>
    <property type="evidence" value="ECO:0007669"/>
    <property type="project" value="InterPro"/>
</dbReference>
<keyword evidence="2" id="KW-0904">Protein phosphatase</keyword>
<dbReference type="GO" id="GO:0005634">
    <property type="term" value="C:nucleus"/>
    <property type="evidence" value="ECO:0007669"/>
    <property type="project" value="GOC"/>
</dbReference>
<feature type="region of interest" description="Disordered" evidence="3">
    <location>
        <begin position="1"/>
        <end position="33"/>
    </location>
</feature>
<evidence type="ECO:0000313" key="6">
    <source>
        <dbReference type="EMBL" id="SCV05181.1"/>
    </source>
</evidence>
<dbReference type="PANTHER" id="PTHR47550:SF1">
    <property type="entry name" value="DUAL SPECIFICITY PROTEIN PHOSPHATASE PPS1"/>
    <property type="match status" value="1"/>
</dbReference>
<gene>
    <name evidence="6" type="ORF">LANO_0H01838G</name>
</gene>
<dbReference type="SUPFAM" id="SSF52799">
    <property type="entry name" value="(Phosphotyrosine protein) phosphatases II"/>
    <property type="match status" value="1"/>
</dbReference>
<dbReference type="InterPro" id="IPR053239">
    <property type="entry name" value="Dual_spec_PTase"/>
</dbReference>
<evidence type="ECO:0000259" key="5">
    <source>
        <dbReference type="PROSITE" id="PS50056"/>
    </source>
</evidence>
<dbReference type="Gene3D" id="3.90.190.10">
    <property type="entry name" value="Protein tyrosine phosphatase superfamily"/>
    <property type="match status" value="1"/>
</dbReference>
<organism evidence="6 7">
    <name type="scientific">Lachancea nothofagi CBS 11611</name>
    <dbReference type="NCBI Taxonomy" id="1266666"/>
    <lineage>
        <taxon>Eukaryota</taxon>
        <taxon>Fungi</taxon>
        <taxon>Dikarya</taxon>
        <taxon>Ascomycota</taxon>
        <taxon>Saccharomycotina</taxon>
        <taxon>Saccharomycetes</taxon>
        <taxon>Saccharomycetales</taxon>
        <taxon>Saccharomycetaceae</taxon>
        <taxon>Lachancea</taxon>
    </lineage>
</organism>
<dbReference type="Proteomes" id="UP000189911">
    <property type="component" value="Chromosome H"/>
</dbReference>
<dbReference type="PROSITE" id="PS50056">
    <property type="entry name" value="TYR_PHOSPHATASE_2"/>
    <property type="match status" value="1"/>
</dbReference>
<dbReference type="InterPro" id="IPR000387">
    <property type="entry name" value="Tyr_Pase_dom"/>
</dbReference>
<dbReference type="SMART" id="SM00404">
    <property type="entry name" value="PTPc_motif"/>
    <property type="match status" value="1"/>
</dbReference>
<protein>
    <submittedName>
        <fullName evidence="6">LANO_0H01838g1_1</fullName>
    </submittedName>
</protein>
<feature type="domain" description="Tyrosine-protein phosphatase" evidence="4">
    <location>
        <begin position="575"/>
        <end position="771"/>
    </location>
</feature>
<dbReference type="InterPro" id="IPR000340">
    <property type="entry name" value="Dual-sp_phosphatase_cat-dom"/>
</dbReference>
<dbReference type="OrthoDB" id="273181at2759"/>
<accession>A0A1G4KKU7</accession>
<feature type="domain" description="Tyrosine specific protein phosphatases" evidence="5">
    <location>
        <begin position="693"/>
        <end position="758"/>
    </location>
</feature>
<dbReference type="CDD" id="cd14516">
    <property type="entry name" value="DSP_fungal_PPS1"/>
    <property type="match status" value="1"/>
</dbReference>
<dbReference type="SMART" id="SM00195">
    <property type="entry name" value="DSPc"/>
    <property type="match status" value="1"/>
</dbReference>
<dbReference type="InterPro" id="IPR016130">
    <property type="entry name" value="Tyr_Pase_AS"/>
</dbReference>
<dbReference type="EMBL" id="LT598447">
    <property type="protein sequence ID" value="SCV05181.1"/>
    <property type="molecule type" value="Genomic_DNA"/>
</dbReference>
<keyword evidence="7" id="KW-1185">Reference proteome</keyword>